<protein>
    <recommendedName>
        <fullName evidence="3">DUF4817 domain-containing protein</fullName>
    </recommendedName>
</protein>
<dbReference type="Gene3D" id="3.30.420.10">
    <property type="entry name" value="Ribonuclease H-like superfamily/Ribonuclease H"/>
    <property type="match status" value="1"/>
</dbReference>
<evidence type="ECO:0008006" key="3">
    <source>
        <dbReference type="Google" id="ProtNLM"/>
    </source>
</evidence>
<dbReference type="AlphaFoldDB" id="A0A026WGV2"/>
<dbReference type="GO" id="GO:0003676">
    <property type="term" value="F:nucleic acid binding"/>
    <property type="evidence" value="ECO:0007669"/>
    <property type="project" value="InterPro"/>
</dbReference>
<evidence type="ECO:0000313" key="2">
    <source>
        <dbReference type="Proteomes" id="UP000053097"/>
    </source>
</evidence>
<accession>A0A026WGV2</accession>
<dbReference type="OMA" id="SIWRIFR"/>
<proteinExistence type="predicted"/>
<name>A0A026WGV2_OOCBI</name>
<organism evidence="1 2">
    <name type="scientific">Ooceraea biroi</name>
    <name type="common">Clonal raider ant</name>
    <name type="synonym">Cerapachys biroi</name>
    <dbReference type="NCBI Taxonomy" id="2015173"/>
    <lineage>
        <taxon>Eukaryota</taxon>
        <taxon>Metazoa</taxon>
        <taxon>Ecdysozoa</taxon>
        <taxon>Arthropoda</taxon>
        <taxon>Hexapoda</taxon>
        <taxon>Insecta</taxon>
        <taxon>Pterygota</taxon>
        <taxon>Neoptera</taxon>
        <taxon>Endopterygota</taxon>
        <taxon>Hymenoptera</taxon>
        <taxon>Apocrita</taxon>
        <taxon>Aculeata</taxon>
        <taxon>Formicoidea</taxon>
        <taxon>Formicidae</taxon>
        <taxon>Dorylinae</taxon>
        <taxon>Ooceraea</taxon>
    </lineage>
</organism>
<dbReference type="InterPro" id="IPR036397">
    <property type="entry name" value="RNaseH_sf"/>
</dbReference>
<dbReference type="PANTHER" id="PTHR47326">
    <property type="entry name" value="TRANSPOSABLE ELEMENT TC3 TRANSPOSASE-LIKE PROTEIN"/>
    <property type="match status" value="1"/>
</dbReference>
<gene>
    <name evidence="1" type="ORF">X777_06139</name>
</gene>
<dbReference type="Proteomes" id="UP000053097">
    <property type="component" value="Unassembled WGS sequence"/>
</dbReference>
<reference evidence="1 2" key="1">
    <citation type="journal article" date="2014" name="Curr. Biol.">
        <title>The genome of the clonal raider ant Cerapachys biroi.</title>
        <authorList>
            <person name="Oxley P.R."/>
            <person name="Ji L."/>
            <person name="Fetter-Pruneda I."/>
            <person name="McKenzie S.K."/>
            <person name="Li C."/>
            <person name="Hu H."/>
            <person name="Zhang G."/>
            <person name="Kronauer D.J."/>
        </authorList>
    </citation>
    <scope>NUCLEOTIDE SEQUENCE [LARGE SCALE GENOMIC DNA]</scope>
</reference>
<keyword evidence="2" id="KW-1185">Reference proteome</keyword>
<dbReference type="OrthoDB" id="7692914at2759"/>
<dbReference type="PANTHER" id="PTHR47326:SF1">
    <property type="entry name" value="HTH PSQ-TYPE DOMAIN-CONTAINING PROTEIN"/>
    <property type="match status" value="1"/>
</dbReference>
<dbReference type="EMBL" id="KK107255">
    <property type="protein sequence ID" value="EZA54309.1"/>
    <property type="molecule type" value="Genomic_DNA"/>
</dbReference>
<evidence type="ECO:0000313" key="1">
    <source>
        <dbReference type="EMBL" id="EZA54309.1"/>
    </source>
</evidence>
<sequence>MSYSNMEAYDMLLILGECRGSFSAAEILWRQRYSDRTPHSHNVFSHLAKRIQRIKRRQIHRPIRDERAAEILESAELNPRDSLRRRERNSGVSCTSIWRIFRQNKFHPYRMSLYQALNNNDFYQRLAFCNWIRQQPPDFHHKILFCDECTFKSVGSVNTWNCRHWSQVNPHWLREIDHQHVGKINVWCGIIGNRIIGPIFFQETLNADRYSALIETDLPVLLETLPL</sequence>